<dbReference type="RefSeq" id="WP_057826345.1">
    <property type="nucleotide sequence ID" value="NZ_AZEA01000029.1"/>
</dbReference>
<keyword evidence="2" id="KW-1185">Reference proteome</keyword>
<dbReference type="Proteomes" id="UP000051581">
    <property type="component" value="Unassembled WGS sequence"/>
</dbReference>
<evidence type="ECO:0000313" key="2">
    <source>
        <dbReference type="Proteomes" id="UP000051581"/>
    </source>
</evidence>
<reference evidence="1 2" key="1">
    <citation type="journal article" date="2015" name="Genome Announc.">
        <title>Expanding the biotechnology potential of lactobacilli through comparative genomics of 213 strains and associated genera.</title>
        <authorList>
            <person name="Sun Z."/>
            <person name="Harris H.M."/>
            <person name="McCann A."/>
            <person name="Guo C."/>
            <person name="Argimon S."/>
            <person name="Zhang W."/>
            <person name="Yang X."/>
            <person name="Jeffery I.B."/>
            <person name="Cooney J.C."/>
            <person name="Kagawa T.F."/>
            <person name="Liu W."/>
            <person name="Song Y."/>
            <person name="Salvetti E."/>
            <person name="Wrobel A."/>
            <person name="Rasinkangas P."/>
            <person name="Parkhill J."/>
            <person name="Rea M.C."/>
            <person name="O'Sullivan O."/>
            <person name="Ritari J."/>
            <person name="Douillard F.P."/>
            <person name="Paul Ross R."/>
            <person name="Yang R."/>
            <person name="Briner A.E."/>
            <person name="Felis G.E."/>
            <person name="de Vos W.M."/>
            <person name="Barrangou R."/>
            <person name="Klaenhammer T.R."/>
            <person name="Caufield P.W."/>
            <person name="Cui Y."/>
            <person name="Zhang H."/>
            <person name="O'Toole P.W."/>
        </authorList>
    </citation>
    <scope>NUCLEOTIDE SEQUENCE [LARGE SCALE GENOMIC DNA]</scope>
    <source>
        <strain evidence="1 2">DSM 19904</strain>
    </source>
</reference>
<dbReference type="OrthoDB" id="530515at2"/>
<dbReference type="PATRIC" id="fig|1423808.3.peg.1572"/>
<name>A0A0R1KUE0_9LACO</name>
<gene>
    <name evidence="1" type="ORF">FD17_GL001550</name>
</gene>
<proteinExistence type="predicted"/>
<sequence>MTDIEFSNGKMIVIPQGLDKLWGFRGHLEFPIDHITQMTIESKQQLKDDSKWDRIKIRALGLGLPNKKVGTFKGNRTTSYLNISGPDNILFVELHSEKYDFLFLTVPDPNAIKKTFLQIK</sequence>
<accession>A0A0R1KUE0</accession>
<dbReference type="AlphaFoldDB" id="A0A0R1KUE0"/>
<evidence type="ECO:0008006" key="3">
    <source>
        <dbReference type="Google" id="ProtNLM"/>
    </source>
</evidence>
<comment type="caution">
    <text evidence="1">The sequence shown here is derived from an EMBL/GenBank/DDBJ whole genome shotgun (WGS) entry which is preliminary data.</text>
</comment>
<protein>
    <recommendedName>
        <fullName evidence="3">Bacterial Pleckstrin homology domain-containing protein</fullName>
    </recommendedName>
</protein>
<evidence type="ECO:0000313" key="1">
    <source>
        <dbReference type="EMBL" id="KRK86965.1"/>
    </source>
</evidence>
<organism evidence="1 2">
    <name type="scientific">Lentilactobacillus sunkii DSM 19904</name>
    <dbReference type="NCBI Taxonomy" id="1423808"/>
    <lineage>
        <taxon>Bacteria</taxon>
        <taxon>Bacillati</taxon>
        <taxon>Bacillota</taxon>
        <taxon>Bacilli</taxon>
        <taxon>Lactobacillales</taxon>
        <taxon>Lactobacillaceae</taxon>
        <taxon>Lentilactobacillus</taxon>
    </lineage>
</organism>
<dbReference type="EMBL" id="AZEA01000029">
    <property type="protein sequence ID" value="KRK86965.1"/>
    <property type="molecule type" value="Genomic_DNA"/>
</dbReference>